<sequence length="366" mass="42331">MYPPQRDRPDKHTSRTAWENSWADDIEHFFDRHRRLEDYARPVDLLPRRIIQSFSSQDSLLQLDKETREICQLQTELAQAVVQKFVHDDFEQKWKNLGSERQAELILEGIYRASCAAAWLETKRGLCPDITLRSLASNHGEGYLRMLRSILPDTPPSAVISISQPIHVPHRIIDHILGLTKKEMQDTGLSLCIRSFRLKRAYFLTMALWNILLSFVSGNAIASIIDMANPSFRLQYGEQEEYATTKNVGVRTRHDQSKMFKEVMGKTEYRRIKSDYTQLRKEQVRACWRKCQTEDWKNGIPRPHRVVCGKTSLEDESEAAAPTKLTDATQEDCIPQPDPGFKRSPALLHQLSFLQQPPYVDYTVSD</sequence>
<keyword evidence="1" id="KW-0812">Transmembrane</keyword>
<gene>
    <name evidence="2" type="ORF">PHLCEN_2v3368</name>
</gene>
<dbReference type="Proteomes" id="UP000186601">
    <property type="component" value="Unassembled WGS sequence"/>
</dbReference>
<dbReference type="AlphaFoldDB" id="A0A2R6QM46"/>
<dbReference type="EMBL" id="MLYV02000326">
    <property type="protein sequence ID" value="PSS10455.1"/>
    <property type="molecule type" value="Genomic_DNA"/>
</dbReference>
<comment type="caution">
    <text evidence="2">The sequence shown here is derived from an EMBL/GenBank/DDBJ whole genome shotgun (WGS) entry which is preliminary data.</text>
</comment>
<keyword evidence="1" id="KW-0472">Membrane</keyword>
<evidence type="ECO:0000313" key="3">
    <source>
        <dbReference type="Proteomes" id="UP000186601"/>
    </source>
</evidence>
<feature type="transmembrane region" description="Helical" evidence="1">
    <location>
        <begin position="201"/>
        <end position="225"/>
    </location>
</feature>
<keyword evidence="3" id="KW-1185">Reference proteome</keyword>
<evidence type="ECO:0000256" key="1">
    <source>
        <dbReference type="SAM" id="Phobius"/>
    </source>
</evidence>
<name>A0A2R6QM46_9APHY</name>
<dbReference type="OrthoDB" id="3149405at2759"/>
<keyword evidence="1" id="KW-1133">Transmembrane helix</keyword>
<organism evidence="2 3">
    <name type="scientific">Hermanssonia centrifuga</name>
    <dbReference type="NCBI Taxonomy" id="98765"/>
    <lineage>
        <taxon>Eukaryota</taxon>
        <taxon>Fungi</taxon>
        <taxon>Dikarya</taxon>
        <taxon>Basidiomycota</taxon>
        <taxon>Agaricomycotina</taxon>
        <taxon>Agaricomycetes</taxon>
        <taxon>Polyporales</taxon>
        <taxon>Meruliaceae</taxon>
        <taxon>Hermanssonia</taxon>
    </lineage>
</organism>
<proteinExistence type="predicted"/>
<protein>
    <submittedName>
        <fullName evidence="2">Uncharacterized protein</fullName>
    </submittedName>
</protein>
<reference evidence="2 3" key="1">
    <citation type="submission" date="2018-02" db="EMBL/GenBank/DDBJ databases">
        <title>Genome sequence of the basidiomycete white-rot fungus Phlebia centrifuga.</title>
        <authorList>
            <person name="Granchi Z."/>
            <person name="Peng M."/>
            <person name="de Vries R.P."/>
            <person name="Hilden K."/>
            <person name="Makela M.R."/>
            <person name="Grigoriev I."/>
            <person name="Riley R."/>
        </authorList>
    </citation>
    <scope>NUCLEOTIDE SEQUENCE [LARGE SCALE GENOMIC DNA]</scope>
    <source>
        <strain evidence="2 3">FBCC195</strain>
    </source>
</reference>
<accession>A0A2R6QM46</accession>
<evidence type="ECO:0000313" key="2">
    <source>
        <dbReference type="EMBL" id="PSS10455.1"/>
    </source>
</evidence>